<keyword evidence="2" id="KW-1185">Reference proteome</keyword>
<name>K0IMU2_NITGG</name>
<evidence type="ECO:0000313" key="2">
    <source>
        <dbReference type="Proteomes" id="UP000008037"/>
    </source>
</evidence>
<sequence length="71" mass="7965">MCKTLQTKWFKAASNITSMKDSRKKEEKDAAATTDYDNDKRFQNLLEYLGLSQYPGLISILKKLGSGTTAT</sequence>
<protein>
    <submittedName>
        <fullName evidence="1">Uncharacterized protein</fullName>
    </submittedName>
</protein>
<accession>K0IMU2</accession>
<dbReference type="STRING" id="1237085.Ngar_c12790"/>
<proteinExistence type="predicted"/>
<dbReference type="AlphaFoldDB" id="K0IMU2"/>
<dbReference type="InParanoid" id="K0IMU2"/>
<dbReference type="EMBL" id="CP002408">
    <property type="protein sequence ID" value="AFU58219.1"/>
    <property type="molecule type" value="Genomic_DNA"/>
</dbReference>
<dbReference type="Proteomes" id="UP000008037">
    <property type="component" value="Chromosome"/>
</dbReference>
<gene>
    <name evidence="1" type="ordered locus">Ngar_c12790</name>
</gene>
<reference evidence="1 2" key="1">
    <citation type="journal article" date="2012" name="Environ. Microbiol.">
        <title>The genome of the ammonia-oxidizing Candidatus Nitrososphaera gargensis: insights into metabolic versatility and environmental adaptations.</title>
        <authorList>
            <person name="Spang A."/>
            <person name="Poehlein A."/>
            <person name="Offre P."/>
            <person name="Zumbragel S."/>
            <person name="Haider S."/>
            <person name="Rychlik N."/>
            <person name="Nowka B."/>
            <person name="Schmeisser C."/>
            <person name="Lebedeva E.V."/>
            <person name="Rattei T."/>
            <person name="Bohm C."/>
            <person name="Schmid M."/>
            <person name="Galushko A."/>
            <person name="Hatzenpichler R."/>
            <person name="Weinmaier T."/>
            <person name="Daniel R."/>
            <person name="Schleper C."/>
            <person name="Spieck E."/>
            <person name="Streit W."/>
            <person name="Wagner M."/>
        </authorList>
    </citation>
    <scope>NUCLEOTIDE SEQUENCE [LARGE SCALE GENOMIC DNA]</scope>
    <source>
        <strain evidence="2">Ga9.2</strain>
    </source>
</reference>
<dbReference type="BioCyc" id="CNIT1237085:G1324-1277-MONOMER"/>
<dbReference type="HOGENOM" id="CLU_2730539_0_0_2"/>
<organism evidence="1 2">
    <name type="scientific">Nitrososphaera gargensis (strain Ga9.2)</name>
    <dbReference type="NCBI Taxonomy" id="1237085"/>
    <lineage>
        <taxon>Archaea</taxon>
        <taxon>Nitrososphaerota</taxon>
        <taxon>Nitrososphaeria</taxon>
        <taxon>Nitrososphaerales</taxon>
        <taxon>Nitrososphaeraceae</taxon>
        <taxon>Nitrososphaera</taxon>
    </lineage>
</organism>
<dbReference type="KEGG" id="nga:Ngar_c12790"/>
<evidence type="ECO:0000313" key="1">
    <source>
        <dbReference type="EMBL" id="AFU58219.1"/>
    </source>
</evidence>